<dbReference type="EMBL" id="HBUE01014799">
    <property type="protein sequence ID" value="CAG6450056.1"/>
    <property type="molecule type" value="Transcribed_RNA"/>
</dbReference>
<sequence length="151" mass="16259">MSDTNACIDSLLSSLVDVSLLISAIRRVNPESSKTFSSFVQASFAVCTPLRWWKFDLWTMRMIRPLANLSITGSTTAPAAGSTASQRPSTSNIVCTANFQSGQFSRPIRSSIGGRFDRVCFVAARPGASAPSPPVDISIAKLPKTRGEKLF</sequence>
<accession>A0A8D8EWQ2</accession>
<dbReference type="AlphaFoldDB" id="A0A8D8EWQ2"/>
<name>A0A8D8EWQ2_CULPI</name>
<organism evidence="1">
    <name type="scientific">Culex pipiens</name>
    <name type="common">House mosquito</name>
    <dbReference type="NCBI Taxonomy" id="7175"/>
    <lineage>
        <taxon>Eukaryota</taxon>
        <taxon>Metazoa</taxon>
        <taxon>Ecdysozoa</taxon>
        <taxon>Arthropoda</taxon>
        <taxon>Hexapoda</taxon>
        <taxon>Insecta</taxon>
        <taxon>Pterygota</taxon>
        <taxon>Neoptera</taxon>
        <taxon>Endopterygota</taxon>
        <taxon>Diptera</taxon>
        <taxon>Nematocera</taxon>
        <taxon>Culicoidea</taxon>
        <taxon>Culicidae</taxon>
        <taxon>Culicinae</taxon>
        <taxon>Culicini</taxon>
        <taxon>Culex</taxon>
        <taxon>Culex</taxon>
    </lineage>
</organism>
<proteinExistence type="predicted"/>
<reference evidence="1" key="1">
    <citation type="submission" date="2021-05" db="EMBL/GenBank/DDBJ databases">
        <authorList>
            <person name="Alioto T."/>
            <person name="Alioto T."/>
            <person name="Gomez Garrido J."/>
        </authorList>
    </citation>
    <scope>NUCLEOTIDE SEQUENCE</scope>
</reference>
<protein>
    <submittedName>
        <fullName evidence="1">(northern house mosquito) hypothetical protein</fullName>
    </submittedName>
</protein>
<evidence type="ECO:0000313" key="1">
    <source>
        <dbReference type="EMBL" id="CAG6450056.1"/>
    </source>
</evidence>